<evidence type="ECO:0000256" key="6">
    <source>
        <dbReference type="ARBA" id="ARBA00022837"/>
    </source>
</evidence>
<dbReference type="PROSITE" id="PS50110">
    <property type="entry name" value="RESPONSE_REGULATORY"/>
    <property type="match status" value="1"/>
</dbReference>
<evidence type="ECO:0000259" key="10">
    <source>
        <dbReference type="PROSITE" id="PS50110"/>
    </source>
</evidence>
<feature type="domain" description="EF-hand" evidence="13">
    <location>
        <begin position="596"/>
        <end position="626"/>
    </location>
</feature>
<evidence type="ECO:0000259" key="12">
    <source>
        <dbReference type="PROSITE" id="PS50125"/>
    </source>
</evidence>
<dbReference type="PROSITE" id="PS50109">
    <property type="entry name" value="HIS_KIN"/>
    <property type="match status" value="1"/>
</dbReference>
<organism evidence="14 15">
    <name type="scientific">Perkinsus olseni</name>
    <name type="common">Perkinsus atlanticus</name>
    <dbReference type="NCBI Taxonomy" id="32597"/>
    <lineage>
        <taxon>Eukaryota</taxon>
        <taxon>Sar</taxon>
        <taxon>Alveolata</taxon>
        <taxon>Perkinsozoa</taxon>
        <taxon>Perkinsea</taxon>
        <taxon>Perkinsida</taxon>
        <taxon>Perkinsidae</taxon>
        <taxon>Perkinsus</taxon>
    </lineage>
</organism>
<evidence type="ECO:0000259" key="9">
    <source>
        <dbReference type="PROSITE" id="PS50109"/>
    </source>
</evidence>
<feature type="region of interest" description="Disordered" evidence="8">
    <location>
        <begin position="307"/>
        <end position="393"/>
    </location>
</feature>
<dbReference type="InterPro" id="IPR005467">
    <property type="entry name" value="His_kinase_dom"/>
</dbReference>
<feature type="compositionally biased region" description="Basic and acidic residues" evidence="8">
    <location>
        <begin position="331"/>
        <end position="353"/>
    </location>
</feature>
<dbReference type="InterPro" id="IPR001054">
    <property type="entry name" value="A/G_cyclase"/>
</dbReference>
<dbReference type="PRINTS" id="PR00344">
    <property type="entry name" value="BCTRLSENSOR"/>
</dbReference>
<dbReference type="SMART" id="SM00054">
    <property type="entry name" value="EFh"/>
    <property type="match status" value="4"/>
</dbReference>
<dbReference type="Pfam" id="PF13426">
    <property type="entry name" value="PAS_9"/>
    <property type="match status" value="1"/>
</dbReference>
<dbReference type="PROSITE" id="PS50112">
    <property type="entry name" value="PAS"/>
    <property type="match status" value="1"/>
</dbReference>
<comment type="caution">
    <text evidence="14">The sequence shown here is derived from an EMBL/GenBank/DDBJ whole genome shotgun (WGS) entry which is preliminary data.</text>
</comment>
<evidence type="ECO:0000259" key="13">
    <source>
        <dbReference type="PROSITE" id="PS50222"/>
    </source>
</evidence>
<dbReference type="Pfam" id="PF02518">
    <property type="entry name" value="HATPase_c"/>
    <property type="match status" value="1"/>
</dbReference>
<dbReference type="SUPFAM" id="SSF47473">
    <property type="entry name" value="EF-hand"/>
    <property type="match status" value="2"/>
</dbReference>
<evidence type="ECO:0000256" key="4">
    <source>
        <dbReference type="ARBA" id="ARBA00022679"/>
    </source>
</evidence>
<dbReference type="SUPFAM" id="SSF55874">
    <property type="entry name" value="ATPase domain of HSP90 chaperone/DNA topoisomerase II/histidine kinase"/>
    <property type="match status" value="1"/>
</dbReference>
<dbReference type="CDD" id="cd00130">
    <property type="entry name" value="PAS"/>
    <property type="match status" value="1"/>
</dbReference>
<feature type="compositionally biased region" description="Basic and acidic residues" evidence="8">
    <location>
        <begin position="506"/>
        <end position="524"/>
    </location>
</feature>
<dbReference type="InterPro" id="IPR011992">
    <property type="entry name" value="EF-hand-dom_pair"/>
</dbReference>
<dbReference type="Gene3D" id="3.30.70.1230">
    <property type="entry name" value="Nucleotide cyclase"/>
    <property type="match status" value="1"/>
</dbReference>
<dbReference type="Gene3D" id="3.30.565.10">
    <property type="entry name" value="Histidine kinase-like ATPase, C-terminal domain"/>
    <property type="match status" value="1"/>
</dbReference>
<feature type="domain" description="EF-hand" evidence="13">
    <location>
        <begin position="627"/>
        <end position="662"/>
    </location>
</feature>
<accession>A0A7J6MIF1</accession>
<name>A0A7J6MIF1_PEROL</name>
<evidence type="ECO:0000313" key="15">
    <source>
        <dbReference type="Proteomes" id="UP000570595"/>
    </source>
</evidence>
<dbReference type="InterPro" id="IPR003661">
    <property type="entry name" value="HisK_dim/P_dom"/>
</dbReference>
<dbReference type="Proteomes" id="UP000570595">
    <property type="component" value="Unassembled WGS sequence"/>
</dbReference>
<comment type="catalytic activity">
    <reaction evidence="1">
        <text>ATP + protein L-histidine = ADP + protein N-phospho-L-histidine.</text>
        <dbReference type="EC" id="2.7.13.3"/>
    </reaction>
</comment>
<feature type="domain" description="Guanylate cyclase" evidence="12">
    <location>
        <begin position="1342"/>
        <end position="1482"/>
    </location>
</feature>
<dbReference type="SUPFAM" id="SSF55073">
    <property type="entry name" value="Nucleotide cyclase"/>
    <property type="match status" value="1"/>
</dbReference>
<dbReference type="InterPro" id="IPR036097">
    <property type="entry name" value="HisK_dim/P_sf"/>
</dbReference>
<dbReference type="InterPro" id="IPR002048">
    <property type="entry name" value="EF_hand_dom"/>
</dbReference>
<feature type="modified residue" description="4-aspartylphosphate" evidence="7">
    <location>
        <position position="1232"/>
    </location>
</feature>
<dbReference type="EMBL" id="JABAHT010000004">
    <property type="protein sequence ID" value="KAF4670980.1"/>
    <property type="molecule type" value="Genomic_DNA"/>
</dbReference>
<feature type="domain" description="Response regulatory" evidence="10">
    <location>
        <begin position="1179"/>
        <end position="1299"/>
    </location>
</feature>
<evidence type="ECO:0000256" key="3">
    <source>
        <dbReference type="ARBA" id="ARBA00022553"/>
    </source>
</evidence>
<keyword evidence="5" id="KW-0418">Kinase</keyword>
<dbReference type="Gene3D" id="3.30.450.20">
    <property type="entry name" value="PAS domain"/>
    <property type="match status" value="1"/>
</dbReference>
<feature type="compositionally biased region" description="Low complexity" evidence="8">
    <location>
        <begin position="525"/>
        <end position="540"/>
    </location>
</feature>
<dbReference type="GO" id="GO:0009190">
    <property type="term" value="P:cyclic nucleotide biosynthetic process"/>
    <property type="evidence" value="ECO:0007669"/>
    <property type="project" value="InterPro"/>
</dbReference>
<dbReference type="Pfam" id="PF13202">
    <property type="entry name" value="EF-hand_5"/>
    <property type="match status" value="3"/>
</dbReference>
<dbReference type="Pfam" id="PF00072">
    <property type="entry name" value="Response_reg"/>
    <property type="match status" value="1"/>
</dbReference>
<dbReference type="InterPro" id="IPR029787">
    <property type="entry name" value="Nucleotide_cyclase"/>
</dbReference>
<dbReference type="InterPro" id="IPR004358">
    <property type="entry name" value="Sig_transdc_His_kin-like_C"/>
</dbReference>
<dbReference type="CDD" id="cd00051">
    <property type="entry name" value="EFh"/>
    <property type="match status" value="1"/>
</dbReference>
<dbReference type="InterPro" id="IPR000014">
    <property type="entry name" value="PAS"/>
</dbReference>
<dbReference type="PROSITE" id="PS50222">
    <property type="entry name" value="EF_HAND_2"/>
    <property type="match status" value="4"/>
</dbReference>
<protein>
    <recommendedName>
        <fullName evidence="2">histidine kinase</fullName>
        <ecNumber evidence="2">2.7.13.3</ecNumber>
    </recommendedName>
</protein>
<dbReference type="Gene3D" id="3.40.50.2300">
    <property type="match status" value="1"/>
</dbReference>
<reference evidence="14 15" key="1">
    <citation type="submission" date="2020-04" db="EMBL/GenBank/DDBJ databases">
        <title>Perkinsus olseni comparative genomics.</title>
        <authorList>
            <person name="Bogema D.R."/>
        </authorList>
    </citation>
    <scope>NUCLEOTIDE SEQUENCE [LARGE SCALE GENOMIC DNA]</scope>
    <source>
        <strain evidence="14">ATCC PRA-179</strain>
    </source>
</reference>
<evidence type="ECO:0000256" key="7">
    <source>
        <dbReference type="PROSITE-ProRule" id="PRU00169"/>
    </source>
</evidence>
<evidence type="ECO:0000256" key="1">
    <source>
        <dbReference type="ARBA" id="ARBA00000085"/>
    </source>
</evidence>
<dbReference type="InterPro" id="IPR036890">
    <property type="entry name" value="HATPase_C_sf"/>
</dbReference>
<keyword evidence="3 7" id="KW-0597">Phosphoprotein</keyword>
<dbReference type="Gene3D" id="1.10.238.10">
    <property type="entry name" value="EF-hand"/>
    <property type="match status" value="2"/>
</dbReference>
<dbReference type="SMART" id="SM00388">
    <property type="entry name" value="HisKA"/>
    <property type="match status" value="1"/>
</dbReference>
<dbReference type="Pfam" id="PF00211">
    <property type="entry name" value="Guanylate_cyc"/>
    <property type="match status" value="1"/>
</dbReference>
<dbReference type="PROSITE" id="PS50125">
    <property type="entry name" value="GUANYLATE_CYCLASE_2"/>
    <property type="match status" value="1"/>
</dbReference>
<feature type="domain" description="EF-hand" evidence="13">
    <location>
        <begin position="469"/>
        <end position="504"/>
    </location>
</feature>
<proteinExistence type="predicted"/>
<evidence type="ECO:0000256" key="5">
    <source>
        <dbReference type="ARBA" id="ARBA00022777"/>
    </source>
</evidence>
<dbReference type="NCBIfam" id="TIGR00229">
    <property type="entry name" value="sensory_box"/>
    <property type="match status" value="1"/>
</dbReference>
<dbReference type="InterPro" id="IPR003594">
    <property type="entry name" value="HATPase_dom"/>
</dbReference>
<dbReference type="GO" id="GO:0005509">
    <property type="term" value="F:calcium ion binding"/>
    <property type="evidence" value="ECO:0007669"/>
    <property type="project" value="InterPro"/>
</dbReference>
<dbReference type="Pfam" id="PF00512">
    <property type="entry name" value="HisKA"/>
    <property type="match status" value="1"/>
</dbReference>
<dbReference type="SUPFAM" id="SSF55785">
    <property type="entry name" value="PYP-like sensor domain (PAS domain)"/>
    <property type="match status" value="1"/>
</dbReference>
<dbReference type="SMART" id="SM00091">
    <property type="entry name" value="PAS"/>
    <property type="match status" value="1"/>
</dbReference>
<evidence type="ECO:0000256" key="2">
    <source>
        <dbReference type="ARBA" id="ARBA00012438"/>
    </source>
</evidence>
<dbReference type="GO" id="GO:0000155">
    <property type="term" value="F:phosphorelay sensor kinase activity"/>
    <property type="evidence" value="ECO:0007669"/>
    <property type="project" value="InterPro"/>
</dbReference>
<evidence type="ECO:0000259" key="11">
    <source>
        <dbReference type="PROSITE" id="PS50112"/>
    </source>
</evidence>
<feature type="compositionally biased region" description="Acidic residues" evidence="8">
    <location>
        <begin position="354"/>
        <end position="373"/>
    </location>
</feature>
<dbReference type="PANTHER" id="PTHR43047">
    <property type="entry name" value="TWO-COMPONENT HISTIDINE PROTEIN KINASE"/>
    <property type="match status" value="1"/>
</dbReference>
<dbReference type="Gene3D" id="1.10.287.130">
    <property type="match status" value="1"/>
</dbReference>
<dbReference type="SMART" id="SM00387">
    <property type="entry name" value="HATPase_c"/>
    <property type="match status" value="1"/>
</dbReference>
<feature type="region of interest" description="Disordered" evidence="8">
    <location>
        <begin position="506"/>
        <end position="540"/>
    </location>
</feature>
<feature type="domain" description="EF-hand" evidence="13">
    <location>
        <begin position="559"/>
        <end position="594"/>
    </location>
</feature>
<dbReference type="SUPFAM" id="SSF52172">
    <property type="entry name" value="CheY-like"/>
    <property type="match status" value="1"/>
</dbReference>
<keyword evidence="4" id="KW-0808">Transferase</keyword>
<feature type="compositionally biased region" description="Low complexity" evidence="8">
    <location>
        <begin position="138"/>
        <end position="149"/>
    </location>
</feature>
<feature type="domain" description="PAS" evidence="11">
    <location>
        <begin position="776"/>
        <end position="818"/>
    </location>
</feature>
<evidence type="ECO:0000256" key="8">
    <source>
        <dbReference type="SAM" id="MobiDB-lite"/>
    </source>
</evidence>
<dbReference type="PROSITE" id="PS00018">
    <property type="entry name" value="EF_HAND_1"/>
    <property type="match status" value="3"/>
</dbReference>
<dbReference type="InterPro" id="IPR011006">
    <property type="entry name" value="CheY-like_superfamily"/>
</dbReference>
<feature type="region of interest" description="Disordered" evidence="8">
    <location>
        <begin position="78"/>
        <end position="106"/>
    </location>
</feature>
<dbReference type="InterPro" id="IPR018247">
    <property type="entry name" value="EF_Hand_1_Ca_BS"/>
</dbReference>
<sequence>MSVSVDSAGSVKLEEVTGIHVNQSPCKRCQDLESRLNQELLKRDVARSCISHYRQAIIELQNKLKLMTTKHDSVVTQLSQLRGTSEKQETSEQSPPESSHDKSGKVEAGASFAEFNPECPDAQRDKLCREDRDGKRSAATTTATAVTQTSPRGYPKGVQTERSVAALAQGLAYEVAAGVGEFLAEKEGDVNVDVIGTAMSYTIQAGGSALRKGCNWSPEKELENATGLFPVRCGRRATVGIPKSSQTDLAADDPEDGVLWPKLSAYLYKGPTKHLAAHASTQTEYTAAGAFHDLVHDVGQMIIQNRAEESETSGEEYVSNRRRHHSVSSYADKEDRGELPRPRGLSSRERHEEGDEPDDDWEISDDEVDDAEDVNAPKKSFNGAQKGSGGRINLVHGSGVTTTLTARTSLLEWPASIQQKSCPLTVAPEHKVYSEADIRAAFDSFDLDRNGYVAWTLQCARKWLDVDRASDAEIDEMIAMCDPDGDGQASFPAFRELFTQDPHDIDFARKGAEPDPQETARDPTHTSGSNTATTTGTEGFGHMNKIMESFTGGSKLTPAYIKKIYKKFQAVDQDGSGRIEYLEFLAVMEQKDSFLMKRMFDVFDADGSGSLELKEFIVGLSNYTGSNQMSKLQFAFLMFDEDQSGFIELHELKNILKANFPGAGDGEIGDKADTILDSMGLNKNDPAGVKISYEQFMSVAKRNMKLILPAMNASVRRLHRSGYSVRCELFVTISDIWQSSKMSHSPDSSDVAEAPTEVERFGLPRLSQVAAPEQGSALTVIALTECVSDAMVVTNLAGEIVAANQATVQLFGYDHSQLNSARMSIFMASESQQLHMPQLQRFIARMVRCKQKNGFWPPDFIHFREDGEERYPLTDQDNYPEPIFLIFVLKDMSERKQNELRKETLLANISHEVRTPINGIIGLADALVESEANQGRSAKRLLEVFKDVTEMSKLLSQDLRLKTRPVDLYNALEEAVHAQKRASDKNGVTLILDCPTNLDYPPVVWVDIEKFKLVMGHLLGNACKFTEKGSIRVHVPDLDNPHDPVHDMIDPEFPDRFAAFRVSDTGCGIDEEHLTRIVHPFEQGEEDHALRQFEGLGLGLALVERTIKAHGGKFHIESAGRGRGTSVTITLPTCRRDADAAASIQAKRALEDAQWTLKTSPSPTRQEPSALYRPETARHILLVDEDPMTLAILENLPELADDKWFFHQASTTDAADQWLETHGFVPDLVIVDTDVRGNRAGCEYIKKLREQFSHKLLILCMSTRKSSEILRAAVDARANDFLYKPFDKFQLLSRLECMFALHQLSASAAEVQTTIEFMRRSLPKSVCDRLEGREEHVSQSHQMVSIMLISVTSKISPRSEKQASEMASSVNDLYSFIQQEVREHQLYTIPLVARLVFLVAGGIDDSTDRFLSSGSRRAFDHIEKMVRFGQTVLHEANTAYKDSLGISLTMHCGPALGLVVMAAGTPRYILTGATVDEAVAVAQKSPERSFIVTQEVRTQLGKLGYSDDSGIFPLTPCSTPLMMSKVPGEDSEWGSGPSSALFYVGGRCLNAEEQADMKGAKLQPAYIPPKDGTSANTHENCSSLSHRDLSAAYDLLEKEHHRALVELFELRAEVEHYRKRGHVMSFRKIPSDDEGERRLLQFAEDMENLMDRIRHLDTTGRPLD</sequence>
<keyword evidence="6" id="KW-0106">Calcium</keyword>
<dbReference type="SUPFAM" id="SSF47384">
    <property type="entry name" value="Homodimeric domain of signal transducing histidine kinase"/>
    <property type="match status" value="1"/>
</dbReference>
<dbReference type="CDD" id="cd00082">
    <property type="entry name" value="HisKA"/>
    <property type="match status" value="1"/>
</dbReference>
<dbReference type="SMART" id="SM00448">
    <property type="entry name" value="REC"/>
    <property type="match status" value="1"/>
</dbReference>
<dbReference type="InterPro" id="IPR035965">
    <property type="entry name" value="PAS-like_dom_sf"/>
</dbReference>
<dbReference type="InterPro" id="IPR001789">
    <property type="entry name" value="Sig_transdc_resp-reg_receiver"/>
</dbReference>
<gene>
    <name evidence="14" type="ORF">FOZ61_006798</name>
</gene>
<feature type="domain" description="Histidine kinase" evidence="9">
    <location>
        <begin position="908"/>
        <end position="1135"/>
    </location>
</feature>
<dbReference type="EC" id="2.7.13.3" evidence="2"/>
<dbReference type="OrthoDB" id="437911at2759"/>
<evidence type="ECO:0000313" key="14">
    <source>
        <dbReference type="EMBL" id="KAF4670980.1"/>
    </source>
</evidence>
<feature type="region of interest" description="Disordered" evidence="8">
    <location>
        <begin position="130"/>
        <end position="157"/>
    </location>
</feature>